<keyword evidence="3" id="KW-1185">Reference proteome</keyword>
<evidence type="ECO:0000313" key="3">
    <source>
        <dbReference type="Proteomes" id="UP000596742"/>
    </source>
</evidence>
<protein>
    <recommendedName>
        <fullName evidence="4">Reverse transcriptase/retrotransposon-derived protein RNase H-like domain-containing protein</fullName>
    </recommendedName>
</protein>
<dbReference type="Gene3D" id="3.30.70.270">
    <property type="match status" value="1"/>
</dbReference>
<evidence type="ECO:0008006" key="4">
    <source>
        <dbReference type="Google" id="ProtNLM"/>
    </source>
</evidence>
<dbReference type="AlphaFoldDB" id="A0A8B6C2L6"/>
<feature type="chain" id="PRO_5032299914" description="Reverse transcriptase/retrotransposon-derived protein RNase H-like domain-containing protein" evidence="1">
    <location>
        <begin position="32"/>
        <end position="199"/>
    </location>
</feature>
<proteinExistence type="predicted"/>
<dbReference type="Proteomes" id="UP000596742">
    <property type="component" value="Unassembled WGS sequence"/>
</dbReference>
<dbReference type="EMBL" id="UYJE01001089">
    <property type="protein sequence ID" value="VDH99045.1"/>
    <property type="molecule type" value="Genomic_DNA"/>
</dbReference>
<feature type="signal peptide" evidence="1">
    <location>
        <begin position="1"/>
        <end position="31"/>
    </location>
</feature>
<comment type="caution">
    <text evidence="2">The sequence shown here is derived from an EMBL/GenBank/DDBJ whole genome shotgun (WGS) entry which is preliminary data.</text>
</comment>
<dbReference type="SUPFAM" id="SSF56672">
    <property type="entry name" value="DNA/RNA polymerases"/>
    <property type="match status" value="1"/>
</dbReference>
<reference evidence="2" key="1">
    <citation type="submission" date="2018-11" db="EMBL/GenBank/DDBJ databases">
        <authorList>
            <person name="Alioto T."/>
            <person name="Alioto T."/>
        </authorList>
    </citation>
    <scope>NUCLEOTIDE SEQUENCE</scope>
</reference>
<evidence type="ECO:0000313" key="2">
    <source>
        <dbReference type="EMBL" id="VDH99045.1"/>
    </source>
</evidence>
<dbReference type="InterPro" id="IPR043128">
    <property type="entry name" value="Rev_trsase/Diguanyl_cyclase"/>
</dbReference>
<dbReference type="PANTHER" id="PTHR46601:SF1">
    <property type="entry name" value="ADF-H DOMAIN-CONTAINING PROTEIN"/>
    <property type="match status" value="1"/>
</dbReference>
<organism evidence="2 3">
    <name type="scientific">Mytilus galloprovincialis</name>
    <name type="common">Mediterranean mussel</name>
    <dbReference type="NCBI Taxonomy" id="29158"/>
    <lineage>
        <taxon>Eukaryota</taxon>
        <taxon>Metazoa</taxon>
        <taxon>Spiralia</taxon>
        <taxon>Lophotrochozoa</taxon>
        <taxon>Mollusca</taxon>
        <taxon>Bivalvia</taxon>
        <taxon>Autobranchia</taxon>
        <taxon>Pteriomorphia</taxon>
        <taxon>Mytilida</taxon>
        <taxon>Mytiloidea</taxon>
        <taxon>Mytilidae</taxon>
        <taxon>Mytilinae</taxon>
        <taxon>Mytilus</taxon>
    </lineage>
</organism>
<accession>A0A8B6C2L6</accession>
<sequence length="199" mass="22857">MTVLTVITCLLQTKTVVQRLLLVWTVVFSSSSESDNQRFFELSCIHGACEECSEGTNYKKALHDFFEDIPENKTLNWSRWVKEEKEGKTKGIVTTERGKKEELIKEMVEKDILKPALRYTFSQHLFTGNWQAMMFSQIKSKLASDSVIPVLDFAKNRATISAPLRALTRKDATFTWGKDEQRSFDELKCRLANAETLGY</sequence>
<keyword evidence="1" id="KW-0732">Signal</keyword>
<dbReference type="OrthoDB" id="10068564at2759"/>
<dbReference type="PANTHER" id="PTHR46601">
    <property type="entry name" value="ULP_PROTEASE DOMAIN-CONTAINING PROTEIN"/>
    <property type="match status" value="1"/>
</dbReference>
<name>A0A8B6C2L6_MYTGA</name>
<gene>
    <name evidence="2" type="ORF">MGAL_10B013817</name>
</gene>
<evidence type="ECO:0000256" key="1">
    <source>
        <dbReference type="SAM" id="SignalP"/>
    </source>
</evidence>
<dbReference type="InterPro" id="IPR043502">
    <property type="entry name" value="DNA/RNA_pol_sf"/>
</dbReference>